<comment type="pathway">
    <text evidence="2 14">Amino-acid biosynthesis; L-valine biosynthesis; L-valine from pyruvate: step 1/4.</text>
</comment>
<dbReference type="KEGG" id="mam:Mesau_03506"/>
<comment type="cofactor">
    <cofactor evidence="14">
        <name>Mg(2+)</name>
        <dbReference type="ChEBI" id="CHEBI:18420"/>
    </cofactor>
    <text evidence="14">Binds 1 Mg(2+) ion per subunit.</text>
</comment>
<protein>
    <recommendedName>
        <fullName evidence="4 14">Acetolactate synthase</fullName>
        <ecNumber evidence="4 14">2.2.1.6</ecNumber>
    </recommendedName>
</protein>
<evidence type="ECO:0000256" key="2">
    <source>
        <dbReference type="ARBA" id="ARBA00005025"/>
    </source>
</evidence>
<dbReference type="HOGENOM" id="CLU_013748_1_2_5"/>
<dbReference type="InterPro" id="IPR011766">
    <property type="entry name" value="TPP_enzyme_TPP-bd"/>
</dbReference>
<evidence type="ECO:0000259" key="15">
    <source>
        <dbReference type="Pfam" id="PF00205"/>
    </source>
</evidence>
<dbReference type="Pfam" id="PF00205">
    <property type="entry name" value="TPP_enzyme_M"/>
    <property type="match status" value="1"/>
</dbReference>
<dbReference type="GO" id="GO:0000287">
    <property type="term" value="F:magnesium ion binding"/>
    <property type="evidence" value="ECO:0007669"/>
    <property type="project" value="UniProtKB-UniRule"/>
</dbReference>
<dbReference type="RefSeq" id="WP_015317292.1">
    <property type="nucleotide sequence ID" value="NC_019973.1"/>
</dbReference>
<dbReference type="InterPro" id="IPR012000">
    <property type="entry name" value="Thiamin_PyroP_enz_cen_dom"/>
</dbReference>
<evidence type="ECO:0000256" key="14">
    <source>
        <dbReference type="RuleBase" id="RU003591"/>
    </source>
</evidence>
<keyword evidence="11 14" id="KW-0786">Thiamine pyrophosphate</keyword>
<keyword evidence="10 14" id="KW-0460">Magnesium</keyword>
<keyword evidence="19" id="KW-1185">Reference proteome</keyword>
<evidence type="ECO:0000256" key="1">
    <source>
        <dbReference type="ARBA" id="ARBA00004974"/>
    </source>
</evidence>
<dbReference type="Pfam" id="PF02775">
    <property type="entry name" value="TPP_enzyme_C"/>
    <property type="match status" value="1"/>
</dbReference>
<evidence type="ECO:0000256" key="7">
    <source>
        <dbReference type="ARBA" id="ARBA00022679"/>
    </source>
</evidence>
<dbReference type="FunFam" id="3.40.50.970:FF:000016">
    <property type="entry name" value="Acetolactate synthase"/>
    <property type="match status" value="1"/>
</dbReference>
<evidence type="ECO:0000313" key="18">
    <source>
        <dbReference type="EMBL" id="AGB45869.1"/>
    </source>
</evidence>
<evidence type="ECO:0000313" key="19">
    <source>
        <dbReference type="Proteomes" id="UP000010998"/>
    </source>
</evidence>
<dbReference type="InterPro" id="IPR039368">
    <property type="entry name" value="AHAS_TPP"/>
</dbReference>
<keyword evidence="9" id="KW-0274">FAD</keyword>
<dbReference type="CDD" id="cd02015">
    <property type="entry name" value="TPP_AHAS"/>
    <property type="match status" value="1"/>
</dbReference>
<dbReference type="PANTHER" id="PTHR18968:SF13">
    <property type="entry name" value="ACETOLACTATE SYNTHASE CATALYTIC SUBUNIT, MITOCHONDRIAL"/>
    <property type="match status" value="1"/>
</dbReference>
<dbReference type="GO" id="GO:0005948">
    <property type="term" value="C:acetolactate synthase complex"/>
    <property type="evidence" value="ECO:0007669"/>
    <property type="project" value="TreeGrafter"/>
</dbReference>
<evidence type="ECO:0000256" key="9">
    <source>
        <dbReference type="ARBA" id="ARBA00022827"/>
    </source>
</evidence>
<dbReference type="GO" id="GO:0009097">
    <property type="term" value="P:isoleucine biosynthetic process"/>
    <property type="evidence" value="ECO:0007669"/>
    <property type="project" value="UniProtKB-UniPathway"/>
</dbReference>
<comment type="catalytic activity">
    <reaction evidence="13 14">
        <text>2 pyruvate + H(+) = (2S)-2-acetolactate + CO2</text>
        <dbReference type="Rhea" id="RHEA:25249"/>
        <dbReference type="ChEBI" id="CHEBI:15361"/>
        <dbReference type="ChEBI" id="CHEBI:15378"/>
        <dbReference type="ChEBI" id="CHEBI:16526"/>
        <dbReference type="ChEBI" id="CHEBI:58476"/>
        <dbReference type="EC" id="2.2.1.6"/>
    </reaction>
</comment>
<accession>U3GKJ9</accession>
<evidence type="ECO:0000259" key="16">
    <source>
        <dbReference type="Pfam" id="PF02775"/>
    </source>
</evidence>
<dbReference type="NCBIfam" id="TIGR00118">
    <property type="entry name" value="acolac_lg"/>
    <property type="match status" value="1"/>
</dbReference>
<keyword evidence="6" id="KW-0285">Flavoprotein</keyword>
<dbReference type="eggNOG" id="COG0028">
    <property type="taxonomic scope" value="Bacteria"/>
</dbReference>
<dbReference type="UniPathway" id="UPA00047">
    <property type="reaction ID" value="UER00055"/>
</dbReference>
<dbReference type="SUPFAM" id="SSF52518">
    <property type="entry name" value="Thiamin diphosphate-binding fold (THDP-binding)"/>
    <property type="match status" value="2"/>
</dbReference>
<dbReference type="Gene3D" id="3.40.50.970">
    <property type="match status" value="2"/>
</dbReference>
<keyword evidence="5 14" id="KW-0028">Amino-acid biosynthesis</keyword>
<keyword evidence="8 14" id="KW-0479">Metal-binding</keyword>
<dbReference type="InterPro" id="IPR029061">
    <property type="entry name" value="THDP-binding"/>
</dbReference>
<dbReference type="InterPro" id="IPR045229">
    <property type="entry name" value="TPP_enz"/>
</dbReference>
<dbReference type="SUPFAM" id="SSF52467">
    <property type="entry name" value="DHS-like NAD/FAD-binding domain"/>
    <property type="match status" value="1"/>
</dbReference>
<dbReference type="PANTHER" id="PTHR18968">
    <property type="entry name" value="THIAMINE PYROPHOSPHATE ENZYMES"/>
    <property type="match status" value="1"/>
</dbReference>
<dbReference type="InterPro" id="IPR012846">
    <property type="entry name" value="Acetolactate_synth_lsu"/>
</dbReference>
<dbReference type="FunFam" id="3.40.50.970:FF:000007">
    <property type="entry name" value="Acetolactate synthase"/>
    <property type="match status" value="1"/>
</dbReference>
<feature type="domain" description="Thiamine pyrophosphate enzyme N-terminal TPP-binding" evidence="17">
    <location>
        <begin position="16"/>
        <end position="132"/>
    </location>
</feature>
<proteinExistence type="inferred from homology"/>
<comment type="pathway">
    <text evidence="1 14">Amino-acid biosynthesis; L-isoleucine biosynthesis; L-isoleucine from 2-oxobutanoate: step 1/4.</text>
</comment>
<keyword evidence="12 14" id="KW-0100">Branched-chain amino acid biosynthesis</keyword>
<evidence type="ECO:0000256" key="11">
    <source>
        <dbReference type="ARBA" id="ARBA00023052"/>
    </source>
</evidence>
<dbReference type="FunFam" id="3.40.50.1220:FF:000008">
    <property type="entry name" value="Acetolactate synthase"/>
    <property type="match status" value="1"/>
</dbReference>
<dbReference type="OrthoDB" id="4494979at2"/>
<dbReference type="NCBIfam" id="NF006581">
    <property type="entry name" value="PRK09107.1"/>
    <property type="match status" value="1"/>
</dbReference>
<dbReference type="InterPro" id="IPR000399">
    <property type="entry name" value="TPP-bd_CS"/>
</dbReference>
<dbReference type="EMBL" id="CP003358">
    <property type="protein sequence ID" value="AGB45869.1"/>
    <property type="molecule type" value="Genomic_DNA"/>
</dbReference>
<dbReference type="AlphaFoldDB" id="U3GKJ9"/>
<evidence type="ECO:0000256" key="13">
    <source>
        <dbReference type="ARBA" id="ARBA00048670"/>
    </source>
</evidence>
<evidence type="ECO:0000256" key="4">
    <source>
        <dbReference type="ARBA" id="ARBA00013145"/>
    </source>
</evidence>
<evidence type="ECO:0000256" key="8">
    <source>
        <dbReference type="ARBA" id="ARBA00022723"/>
    </source>
</evidence>
<evidence type="ECO:0000256" key="10">
    <source>
        <dbReference type="ARBA" id="ARBA00022842"/>
    </source>
</evidence>
<dbReference type="GeneID" id="90990863"/>
<dbReference type="Pfam" id="PF02776">
    <property type="entry name" value="TPP_enzyme_N"/>
    <property type="match status" value="1"/>
</dbReference>
<dbReference type="CDD" id="cd07035">
    <property type="entry name" value="TPP_PYR_POX_like"/>
    <property type="match status" value="1"/>
</dbReference>
<dbReference type="InterPro" id="IPR029035">
    <property type="entry name" value="DHS-like_NAD/FAD-binding_dom"/>
</dbReference>
<comment type="cofactor">
    <cofactor evidence="14">
        <name>thiamine diphosphate</name>
        <dbReference type="ChEBI" id="CHEBI:58937"/>
    </cofactor>
    <text evidence="14">Binds 1 thiamine pyrophosphate per subunit.</text>
</comment>
<dbReference type="Gene3D" id="3.40.50.1220">
    <property type="entry name" value="TPP-binding domain"/>
    <property type="match status" value="1"/>
</dbReference>
<evidence type="ECO:0000256" key="3">
    <source>
        <dbReference type="ARBA" id="ARBA00007812"/>
    </source>
</evidence>
<gene>
    <name evidence="18" type="ordered locus">Mesau_03506</name>
</gene>
<feature type="domain" description="Thiamine pyrophosphate enzyme central" evidence="15">
    <location>
        <begin position="206"/>
        <end position="342"/>
    </location>
</feature>
<dbReference type="PROSITE" id="PS00187">
    <property type="entry name" value="TPP_ENZYMES"/>
    <property type="match status" value="1"/>
</dbReference>
<dbReference type="Proteomes" id="UP000010998">
    <property type="component" value="Chromosome"/>
</dbReference>
<dbReference type="EC" id="2.2.1.6" evidence="4 14"/>
<dbReference type="GO" id="GO:0030976">
    <property type="term" value="F:thiamine pyrophosphate binding"/>
    <property type="evidence" value="ECO:0007669"/>
    <property type="project" value="UniProtKB-UniRule"/>
</dbReference>
<evidence type="ECO:0000256" key="12">
    <source>
        <dbReference type="ARBA" id="ARBA00023304"/>
    </source>
</evidence>
<dbReference type="GO" id="GO:0050660">
    <property type="term" value="F:flavin adenine dinucleotide binding"/>
    <property type="evidence" value="ECO:0007669"/>
    <property type="project" value="InterPro"/>
</dbReference>
<evidence type="ECO:0000256" key="5">
    <source>
        <dbReference type="ARBA" id="ARBA00022605"/>
    </source>
</evidence>
<evidence type="ECO:0000256" key="6">
    <source>
        <dbReference type="ARBA" id="ARBA00022630"/>
    </source>
</evidence>
<organism evidence="18 19">
    <name type="scientific">Mesorhizobium australicum (strain HAMBI 3006 / LMG 24608 / WSM2073)</name>
    <dbReference type="NCBI Taxonomy" id="754035"/>
    <lineage>
        <taxon>Bacteria</taxon>
        <taxon>Pseudomonadati</taxon>
        <taxon>Pseudomonadota</taxon>
        <taxon>Alphaproteobacteria</taxon>
        <taxon>Hyphomicrobiales</taxon>
        <taxon>Phyllobacteriaceae</taxon>
        <taxon>Mesorhizobium</taxon>
    </lineage>
</organism>
<feature type="domain" description="Thiamine pyrophosphate enzyme TPP-binding" evidence="16">
    <location>
        <begin position="407"/>
        <end position="554"/>
    </location>
</feature>
<dbReference type="GO" id="GO:0003984">
    <property type="term" value="F:acetolactate synthase activity"/>
    <property type="evidence" value="ECO:0007669"/>
    <property type="project" value="UniProtKB-EC"/>
</dbReference>
<reference evidence="19" key="1">
    <citation type="submission" date="2012-02" db="EMBL/GenBank/DDBJ databases">
        <title>Complete sequence of Mesorhizobium australicum WSM2073.</title>
        <authorList>
            <person name="Lucas S."/>
            <person name="Han J."/>
            <person name="Lapidus A."/>
            <person name="Cheng J.-F."/>
            <person name="Goodwin L."/>
            <person name="Pitluck S."/>
            <person name="Peters L."/>
            <person name="Gu W."/>
            <person name="Detter J.C."/>
            <person name="Han C."/>
            <person name="Tapia R."/>
            <person name="Land M."/>
            <person name="Hauser L."/>
            <person name="Kyrpides N."/>
            <person name="Ivanova N."/>
            <person name="Pagani I."/>
            <person name="Reeve W.G."/>
            <person name="Howieson J.G."/>
            <person name="Tiwari R.P."/>
            <person name="O'Hara G.W."/>
            <person name="Atkins C.A."/>
            <person name="Ronson C.W."/>
            <person name="Nandasena K.G."/>
            <person name="Woyke T."/>
        </authorList>
    </citation>
    <scope>NUCLEOTIDE SEQUENCE [LARGE SCALE GENOMIC DNA]</scope>
    <source>
        <strain evidence="19">LMG 24608 / HAMBI 3006 / WSM2073</strain>
    </source>
</reference>
<dbReference type="STRING" id="754035.Mesau_03506"/>
<dbReference type="UniPathway" id="UPA00049">
    <property type="reaction ID" value="UER00059"/>
</dbReference>
<evidence type="ECO:0000259" key="17">
    <source>
        <dbReference type="Pfam" id="PF02776"/>
    </source>
</evidence>
<keyword evidence="7 14" id="KW-0808">Transferase</keyword>
<dbReference type="GO" id="GO:0009099">
    <property type="term" value="P:L-valine biosynthetic process"/>
    <property type="evidence" value="ECO:0007669"/>
    <property type="project" value="UniProtKB-UniPathway"/>
</dbReference>
<sequence>MSNGQNERREMAGREMTGAEMVVQALKDNGVKHVFGYPGGAVLPIYDEIFQQDEVEHILVRHEQGAGHAAEGYARSTGKAGVMLVTSGPGATNAVTPLQDALMDSIPLVCLTGQVPTSLIGSDAFQECDTVGITRPCTKHNWLVKDVNELAATIHEAFHVATTGRPGPVVVDIPKDVQFAKGFYVPPQIAPRTSYQPKVQGDLEKIKAAVELMAGARKPVIYSGGGVINSGPEASHLLRELVDLAGFPITSTLMGLGAYPASGKNWLGMLGMHGTYEANMAMHDCDVMLCIGARFDDRITGRLNAFSPNSRKIHIDIDPSSINKNVHTEVPIIGDVGRVLEDMVRLWRATAKADKKALYPWWEQIAKWRGRDSLAFKMNNDVIMPQYAIQRLYELTKDMDTYITTEVGQHQMWAAQHYHFEKPNRWMTSGGLGTMGYGLPAALGVQIAHPDALVVDIAGDASVQMTMQEMSAAVQHDAPIKIFILNNQYMGMVRQWQQLLHGNRLSHSYTEAMPDFVKLAEAYGGHGIRCDKPDELDDAIKEMISVRKPVLFDCRVATLANCFPMIPSGKAHNEMLLPDEATDEVVANAIDAKGRELV</sequence>
<name>U3GKJ9_MESAW</name>
<comment type="similarity">
    <text evidence="3 14">Belongs to the TPP enzyme family.</text>
</comment>
<dbReference type="InterPro" id="IPR012001">
    <property type="entry name" value="Thiamin_PyroP_enz_TPP-bd_dom"/>
</dbReference>